<gene>
    <name evidence="12" type="primary">LOC100273985</name>
    <name evidence="11" type="ORF">ZEAMMB73_Zm00001d042504</name>
</gene>
<dbReference type="RefSeq" id="XP_035821646.1">
    <property type="nucleotide sequence ID" value="XM_035965753.1"/>
</dbReference>
<sequence>MENNYACPPPSKGNLITVLSIDGGGVKGVIPATFLAFLESKLQELDGSSARIANYFDVIAGTSTGGLIAAMLAAPSLSNAKQPCYEAKDIVPFYLEHSPRIFPCRTGILGWFFKILQTVKVMIGPKYDGKYLHKVTSDLLGGTRVEETLTNVVIPTFDVKCVKPTIFSTFKARSSALMNARLADVCIGTSAAPTVLPAHYFETVDHRTGASRSFNVIDGGLAANNPTLVAMGEITEQMRQKSKEFPETKPLDYHRYLVVSLGTGLPEQDIKFDACRVAKWGIFGWLGRRENTVPLLQMFMHASSDMTDSYVADLFKAIGCSDQLLLRVQDRNIPIAAVAADLSTEKNLRGLVKIAENLLHKPLGEDDYKTDDRVETTPRDGRAILTYAGMLARFAKLLSDERKLRLQNMGHCMPVIANREA</sequence>
<evidence type="ECO:0000313" key="11">
    <source>
        <dbReference type="EMBL" id="ONM35566.1"/>
    </source>
</evidence>
<keyword evidence="3" id="KW-0611">Plant defense</keyword>
<dbReference type="RefSeq" id="NP_001141843.1">
    <property type="nucleotide sequence ID" value="NM_001148371.1"/>
</dbReference>
<reference evidence="10" key="1">
    <citation type="journal article" date="2009" name="PLoS Genet.">
        <title>Sequencing, mapping, and analysis of 27,455 maize full-length cDNAs.</title>
        <authorList>
            <person name="Soderlund C."/>
            <person name="Descour A."/>
            <person name="Kudrna D."/>
            <person name="Bomhoff M."/>
            <person name="Boyd L."/>
            <person name="Currie J."/>
            <person name="Angelova A."/>
            <person name="Collura K."/>
            <person name="Wissotski M."/>
            <person name="Ashley E."/>
            <person name="Morrow D."/>
            <person name="Fernandes J."/>
            <person name="Walbot V."/>
            <person name="Yu Y."/>
        </authorList>
    </citation>
    <scope>NUCLEOTIDE SEQUENCE</scope>
    <source>
        <strain evidence="10">B73</strain>
    </source>
</reference>
<keyword evidence="5 7" id="KW-0443">Lipid metabolism</keyword>
<dbReference type="PANTHER" id="PTHR32176:SF99">
    <property type="entry name" value="PATATIN"/>
    <property type="match status" value="1"/>
</dbReference>
<keyword evidence="2 7" id="KW-0378">Hydrolase</keyword>
<dbReference type="RefSeq" id="XP_008672498.1">
    <property type="nucleotide sequence ID" value="XM_008674276.4"/>
</dbReference>
<dbReference type="Pfam" id="PF01734">
    <property type="entry name" value="Patatin"/>
    <property type="match status" value="1"/>
</dbReference>
<evidence type="ECO:0000256" key="4">
    <source>
        <dbReference type="ARBA" id="ARBA00022963"/>
    </source>
</evidence>
<dbReference type="RefSeq" id="XP_020405181.1">
    <property type="nucleotide sequence ID" value="XM_020549592.3"/>
</dbReference>
<feature type="short sequence motif" description="DGA/G" evidence="7">
    <location>
        <begin position="218"/>
        <end position="220"/>
    </location>
</feature>
<dbReference type="EMBL" id="CM007649">
    <property type="protein sequence ID" value="ONM35566.1"/>
    <property type="molecule type" value="Genomic_DNA"/>
</dbReference>
<evidence type="ECO:0007829" key="14">
    <source>
        <dbReference type="PeptideAtlas" id="B4FNC5"/>
    </source>
</evidence>
<feature type="domain" description="PNPLA" evidence="9">
    <location>
        <begin position="19"/>
        <end position="231"/>
    </location>
</feature>
<evidence type="ECO:0000256" key="5">
    <source>
        <dbReference type="ARBA" id="ARBA00023098"/>
    </source>
</evidence>
<feature type="active site" description="Nucleophile" evidence="7">
    <location>
        <position position="63"/>
    </location>
</feature>
<dbReference type="EnsemblPlants" id="Zm00001eb144590_T001">
    <property type="protein sequence ID" value="Zm00001eb144590_P001"/>
    <property type="gene ID" value="Zm00001eb144590"/>
</dbReference>
<evidence type="ECO:0000256" key="8">
    <source>
        <dbReference type="RuleBase" id="RU361262"/>
    </source>
</evidence>
<dbReference type="GO" id="GO:0006952">
    <property type="term" value="P:defense response"/>
    <property type="evidence" value="ECO:0007669"/>
    <property type="project" value="UniProtKB-KW"/>
</dbReference>
<dbReference type="EMBL" id="CM007649">
    <property type="protein sequence ID" value="ONM35569.1"/>
    <property type="molecule type" value="Genomic_DNA"/>
</dbReference>
<dbReference type="PANTHER" id="PTHR32176">
    <property type="entry name" value="XYLOSE ISOMERASE"/>
    <property type="match status" value="1"/>
</dbReference>
<dbReference type="eggNOG" id="KOG0513">
    <property type="taxonomic scope" value="Eukaryota"/>
</dbReference>
<dbReference type="IntAct" id="B4FNC5">
    <property type="interactions" value="4"/>
</dbReference>
<dbReference type="PROSITE" id="PS51635">
    <property type="entry name" value="PNPLA"/>
    <property type="match status" value="1"/>
</dbReference>
<evidence type="ECO:0000256" key="3">
    <source>
        <dbReference type="ARBA" id="ARBA00022821"/>
    </source>
</evidence>
<dbReference type="EnsemblPlants" id="Zm00001eb144590_T002">
    <property type="protein sequence ID" value="Zm00001eb144590_P002"/>
    <property type="gene ID" value="Zm00001eb144590"/>
</dbReference>
<dbReference type="Gramene" id="Zm00001eb144590_T001">
    <property type="protein sequence ID" value="Zm00001eb144590_P001"/>
    <property type="gene ID" value="Zm00001eb144590"/>
</dbReference>
<reference evidence="12" key="3">
    <citation type="submission" date="2019-07" db="EMBL/GenBank/DDBJ databases">
        <authorList>
            <person name="Seetharam A."/>
            <person name="Woodhouse M."/>
            <person name="Cannon E."/>
        </authorList>
    </citation>
    <scope>NUCLEOTIDE SEQUENCE [LARGE SCALE GENOMIC DNA]</scope>
    <source>
        <strain evidence="12">cv. B73</strain>
    </source>
</reference>
<dbReference type="Gramene" id="Zm00001eb144590_T002">
    <property type="protein sequence ID" value="Zm00001eb144590_P002"/>
    <property type="gene ID" value="Zm00001eb144590"/>
</dbReference>
<evidence type="ECO:0000256" key="2">
    <source>
        <dbReference type="ARBA" id="ARBA00022801"/>
    </source>
</evidence>
<feature type="short sequence motif" description="GXSXG" evidence="7">
    <location>
        <begin position="61"/>
        <end position="65"/>
    </location>
</feature>
<protein>
    <recommendedName>
        <fullName evidence="8">Patatin</fullName>
        <ecNumber evidence="8">3.1.1.-</ecNumber>
    </recommendedName>
</protein>
<dbReference type="SMR" id="B4FNC5"/>
<dbReference type="ExpressionAtlas" id="B4FNC5">
    <property type="expression patterns" value="baseline and differential"/>
</dbReference>
<evidence type="ECO:0000256" key="1">
    <source>
        <dbReference type="ARBA" id="ARBA00010240"/>
    </source>
</evidence>
<organism evidence="10">
    <name type="scientific">Zea mays</name>
    <name type="common">Maize</name>
    <dbReference type="NCBI Taxonomy" id="4577"/>
    <lineage>
        <taxon>Eukaryota</taxon>
        <taxon>Viridiplantae</taxon>
        <taxon>Streptophyta</taxon>
        <taxon>Embryophyta</taxon>
        <taxon>Tracheophyta</taxon>
        <taxon>Spermatophyta</taxon>
        <taxon>Magnoliopsida</taxon>
        <taxon>Liliopsida</taxon>
        <taxon>Poales</taxon>
        <taxon>Poaceae</taxon>
        <taxon>PACMAD clade</taxon>
        <taxon>Panicoideae</taxon>
        <taxon>Andropogonodae</taxon>
        <taxon>Andropogoneae</taxon>
        <taxon>Tripsacinae</taxon>
        <taxon>Zea</taxon>
    </lineage>
</organism>
<dbReference type="GO" id="GO:0004620">
    <property type="term" value="F:phospholipase activity"/>
    <property type="evidence" value="ECO:0000318"/>
    <property type="project" value="GO_Central"/>
</dbReference>
<dbReference type="OMA" id="ENDIMFD"/>
<dbReference type="EC" id="3.1.1.-" evidence="8"/>
<reference evidence="12" key="4">
    <citation type="submission" date="2021-05" db="UniProtKB">
        <authorList>
            <consortium name="EnsemblPlants"/>
        </authorList>
    </citation>
    <scope>IDENTIFICATION</scope>
    <source>
        <strain evidence="12">cv. B73</strain>
    </source>
</reference>
<dbReference type="OrthoDB" id="1658288at2759"/>
<dbReference type="GO" id="GO:0016042">
    <property type="term" value="P:lipid catabolic process"/>
    <property type="evidence" value="ECO:0007669"/>
    <property type="project" value="UniProtKB-UniRule"/>
</dbReference>
<evidence type="ECO:0000313" key="10">
    <source>
        <dbReference type="EMBL" id="ACF83618.1"/>
    </source>
</evidence>
<evidence type="ECO:0000259" key="9">
    <source>
        <dbReference type="PROSITE" id="PS51635"/>
    </source>
</evidence>
<keyword evidence="14" id="KW-1267">Proteomics identification</keyword>
<keyword evidence="13" id="KW-1185">Reference proteome</keyword>
<proteinExistence type="evidence at protein level"/>
<dbReference type="KEGG" id="zma:100273985"/>
<comment type="function">
    <text evidence="8">Lipolytic acyl hydrolase (LAH).</text>
</comment>
<dbReference type="AlphaFoldDB" id="B4FNC5"/>
<comment type="function">
    <text evidence="6">Possesses non-specific lipolytic acyl hydrolase (LAH) activity. Hydrolyzes phospholipids as well as galactolipids. May play a role in disease resistance.</text>
</comment>
<dbReference type="InterPro" id="IPR016035">
    <property type="entry name" value="Acyl_Trfase/lysoPLipase"/>
</dbReference>
<feature type="short sequence motif" description="GXGXXG" evidence="7">
    <location>
        <begin position="23"/>
        <end position="28"/>
    </location>
</feature>
<evidence type="ECO:0000256" key="6">
    <source>
        <dbReference type="ARBA" id="ARBA00025642"/>
    </source>
</evidence>
<evidence type="ECO:0000313" key="13">
    <source>
        <dbReference type="Proteomes" id="UP000007305"/>
    </source>
</evidence>
<dbReference type="GeneID" id="100273985"/>
<dbReference type="Proteomes" id="UP000007305">
    <property type="component" value="Chromosome 3"/>
</dbReference>
<dbReference type="SUPFAM" id="SSF52151">
    <property type="entry name" value="FabD/lysophospholipase-like"/>
    <property type="match status" value="1"/>
</dbReference>
<evidence type="ECO:0000256" key="7">
    <source>
        <dbReference type="PROSITE-ProRule" id="PRU01161"/>
    </source>
</evidence>
<dbReference type="RefSeq" id="XP_035821644.1">
    <property type="nucleotide sequence ID" value="XM_035965751.1"/>
</dbReference>
<dbReference type="HOGENOM" id="CLU_000288_144_0_1"/>
<dbReference type="EMBL" id="BT038613">
    <property type="protein sequence ID" value="ACF83618.1"/>
    <property type="molecule type" value="mRNA"/>
</dbReference>
<dbReference type="RefSeq" id="XP_008672499.1">
    <property type="nucleotide sequence ID" value="XM_008674277.4"/>
</dbReference>
<reference evidence="11 13" key="2">
    <citation type="submission" date="2015-12" db="EMBL/GenBank/DDBJ databases">
        <title>Update maize B73 reference genome by single molecule sequencing technologies.</title>
        <authorList>
            <consortium name="Maize Genome Sequencing Project"/>
            <person name="Ware D."/>
        </authorList>
    </citation>
    <scope>NUCLEOTIDE SEQUENCE [LARGE SCALE GENOMIC DNA]</scope>
    <source>
        <strain evidence="13">cv. B73</strain>
        <tissue evidence="11">Seedling</tissue>
    </source>
</reference>
<feature type="active site" description="Proton acceptor" evidence="7">
    <location>
        <position position="218"/>
    </location>
</feature>
<dbReference type="RefSeq" id="XP_035821645.1">
    <property type="nucleotide sequence ID" value="XM_035965752.1"/>
</dbReference>
<comment type="similarity">
    <text evidence="1 8">Belongs to the patatin family.</text>
</comment>
<dbReference type="GO" id="GO:0047372">
    <property type="term" value="F:monoacylglycerol lipase activity"/>
    <property type="evidence" value="ECO:0000318"/>
    <property type="project" value="GO_Central"/>
</dbReference>
<dbReference type="PaxDb" id="4577-GRMZM2G137174_P01"/>
<keyword evidence="4 7" id="KW-0442">Lipid degradation</keyword>
<comment type="domain">
    <text evidence="8">The nitrogen atoms of the two glycine residues in the GGXR motif define the oxyanion hole, and stabilize the oxyanion that forms during the nucleophilic attack by the catalytic serine during substrate cleavage.</text>
</comment>
<dbReference type="InterPro" id="IPR002641">
    <property type="entry name" value="PNPLA_dom"/>
</dbReference>
<dbReference type="FunFam" id="3.40.1090.10:FF:000005">
    <property type="entry name" value="Patatin"/>
    <property type="match status" value="1"/>
</dbReference>
<name>B4FNC5_MAIZE</name>
<evidence type="ECO:0000313" key="12">
    <source>
        <dbReference type="EnsemblPlants" id="Zm00001eb144590_P001"/>
    </source>
</evidence>
<dbReference type="Gene3D" id="3.40.1090.10">
    <property type="entry name" value="Cytosolic phospholipase A2 catalytic domain"/>
    <property type="match status" value="1"/>
</dbReference>
<accession>B4FNC5</accession>